<dbReference type="EMBL" id="LSYV01000012">
    <property type="protein sequence ID" value="KXZ51663.1"/>
    <property type="molecule type" value="Genomic_DNA"/>
</dbReference>
<evidence type="ECO:0000259" key="1">
    <source>
        <dbReference type="Pfam" id="PF08787"/>
    </source>
</evidence>
<gene>
    <name evidence="2" type="ORF">GPECTOR_11g116</name>
</gene>
<protein>
    <recommendedName>
        <fullName evidence="1">Alginate lyase 2 domain-containing protein</fullName>
    </recommendedName>
</protein>
<dbReference type="Gene3D" id="2.60.120.200">
    <property type="match status" value="1"/>
</dbReference>
<organism evidence="2 3">
    <name type="scientific">Gonium pectorale</name>
    <name type="common">Green alga</name>
    <dbReference type="NCBI Taxonomy" id="33097"/>
    <lineage>
        <taxon>Eukaryota</taxon>
        <taxon>Viridiplantae</taxon>
        <taxon>Chlorophyta</taxon>
        <taxon>core chlorophytes</taxon>
        <taxon>Chlorophyceae</taxon>
        <taxon>CS clade</taxon>
        <taxon>Chlamydomonadales</taxon>
        <taxon>Volvocaceae</taxon>
        <taxon>Gonium</taxon>
    </lineage>
</organism>
<dbReference type="OrthoDB" id="2153782at2759"/>
<dbReference type="AlphaFoldDB" id="A0A150GPA1"/>
<evidence type="ECO:0000313" key="2">
    <source>
        <dbReference type="EMBL" id="KXZ51663.1"/>
    </source>
</evidence>
<feature type="domain" description="Alginate lyase 2" evidence="1">
    <location>
        <begin position="32"/>
        <end position="242"/>
    </location>
</feature>
<name>A0A150GPA1_GONPE</name>
<dbReference type="InterPro" id="IPR014895">
    <property type="entry name" value="Alginate_lyase_2"/>
</dbReference>
<accession>A0A150GPA1</accession>
<keyword evidence="3" id="KW-1185">Reference proteome</keyword>
<dbReference type="SUPFAM" id="SSF49899">
    <property type="entry name" value="Concanavalin A-like lectins/glucanases"/>
    <property type="match status" value="1"/>
</dbReference>
<dbReference type="InterPro" id="IPR013320">
    <property type="entry name" value="ConA-like_dom_sf"/>
</dbReference>
<evidence type="ECO:0000313" key="3">
    <source>
        <dbReference type="Proteomes" id="UP000075714"/>
    </source>
</evidence>
<proteinExistence type="predicted"/>
<sequence length="244" mass="26663">MAPAAHCSREFRLLQQTETLPTARYPIPATILDLANWSLQLPVKDAMIVKQPQLNFFNSSIFYGMVVLVTPAGGDTTSGSQYPRTELREMKNAGRDEASWGTSDGTRHVMNFSGAPNRLPRAEPGVTIAQVKSSRSEPMELRVLDEGKGPTVVVRFNDTAKDKTTLDSAYRLGSFYSITITVEKGSIAVAYANGAKAANTSRKASAAGCYSKVGNYLQSDNRDDIANKEWAEVVIRSLRVTHSK</sequence>
<comment type="caution">
    <text evidence="2">The sequence shown here is derived from an EMBL/GenBank/DDBJ whole genome shotgun (WGS) entry which is preliminary data.</text>
</comment>
<dbReference type="Pfam" id="PF08787">
    <property type="entry name" value="Alginate_lyase2"/>
    <property type="match status" value="1"/>
</dbReference>
<reference evidence="3" key="1">
    <citation type="journal article" date="2016" name="Nat. Commun.">
        <title>The Gonium pectorale genome demonstrates co-option of cell cycle regulation during the evolution of multicellularity.</title>
        <authorList>
            <person name="Hanschen E.R."/>
            <person name="Marriage T.N."/>
            <person name="Ferris P.J."/>
            <person name="Hamaji T."/>
            <person name="Toyoda A."/>
            <person name="Fujiyama A."/>
            <person name="Neme R."/>
            <person name="Noguchi H."/>
            <person name="Minakuchi Y."/>
            <person name="Suzuki M."/>
            <person name="Kawai-Toyooka H."/>
            <person name="Smith D.R."/>
            <person name="Sparks H."/>
            <person name="Anderson J."/>
            <person name="Bakaric R."/>
            <person name="Luria V."/>
            <person name="Karger A."/>
            <person name="Kirschner M.W."/>
            <person name="Durand P.M."/>
            <person name="Michod R.E."/>
            <person name="Nozaki H."/>
            <person name="Olson B.J."/>
        </authorList>
    </citation>
    <scope>NUCLEOTIDE SEQUENCE [LARGE SCALE GENOMIC DNA]</scope>
    <source>
        <strain evidence="3">NIES-2863</strain>
    </source>
</reference>
<dbReference type="Proteomes" id="UP000075714">
    <property type="component" value="Unassembled WGS sequence"/>
</dbReference>